<dbReference type="SUPFAM" id="SSF47226">
    <property type="entry name" value="Histidine-containing phosphotransfer domain, HPT domain"/>
    <property type="match status" value="1"/>
</dbReference>
<feature type="domain" description="CheW-like" evidence="10">
    <location>
        <begin position="549"/>
        <end position="687"/>
    </location>
</feature>
<dbReference type="InterPro" id="IPR051315">
    <property type="entry name" value="Bact_Chemotaxis_CheA"/>
</dbReference>
<dbReference type="GO" id="GO:0000155">
    <property type="term" value="F:phosphorelay sensor kinase activity"/>
    <property type="evidence" value="ECO:0007669"/>
    <property type="project" value="InterPro"/>
</dbReference>
<evidence type="ECO:0000313" key="12">
    <source>
        <dbReference type="EMBL" id="TWT64315.1"/>
    </source>
</evidence>
<dbReference type="Gene3D" id="3.40.50.2300">
    <property type="match status" value="1"/>
</dbReference>
<dbReference type="InterPro" id="IPR005467">
    <property type="entry name" value="His_kinase_dom"/>
</dbReference>
<dbReference type="InterPro" id="IPR011006">
    <property type="entry name" value="CheY-like_superfamily"/>
</dbReference>
<evidence type="ECO:0000256" key="7">
    <source>
        <dbReference type="PROSITE-ProRule" id="PRU00169"/>
    </source>
</evidence>
<dbReference type="Gene3D" id="2.30.30.40">
    <property type="entry name" value="SH3 Domains"/>
    <property type="match status" value="1"/>
</dbReference>
<dbReference type="Gene3D" id="3.30.565.10">
    <property type="entry name" value="Histidine kinase-like ATPase, C-terminal domain"/>
    <property type="match status" value="1"/>
</dbReference>
<dbReference type="InterPro" id="IPR004358">
    <property type="entry name" value="Sig_transdc_His_kin-like_C"/>
</dbReference>
<comment type="catalytic activity">
    <reaction evidence="1">
        <text>ATP + protein L-histidine = ADP + protein N-phospho-L-histidine.</text>
        <dbReference type="EC" id="2.7.13.3"/>
    </reaction>
</comment>
<dbReference type="InterPro" id="IPR036061">
    <property type="entry name" value="CheW-like_dom_sf"/>
</dbReference>
<dbReference type="CDD" id="cd00088">
    <property type="entry name" value="HPT"/>
    <property type="match status" value="1"/>
</dbReference>
<feature type="domain" description="CheW-like" evidence="10">
    <location>
        <begin position="709"/>
        <end position="841"/>
    </location>
</feature>
<dbReference type="InterPro" id="IPR002545">
    <property type="entry name" value="CheW-lke_dom"/>
</dbReference>
<dbReference type="InterPro" id="IPR037006">
    <property type="entry name" value="CheA-like_homodim_sf"/>
</dbReference>
<evidence type="ECO:0000256" key="4">
    <source>
        <dbReference type="ARBA" id="ARBA00022679"/>
    </source>
</evidence>
<dbReference type="CDD" id="cd17546">
    <property type="entry name" value="REC_hyHK_CKI1_RcsC-like"/>
    <property type="match status" value="1"/>
</dbReference>
<dbReference type="InterPro" id="IPR001789">
    <property type="entry name" value="Sig_transdc_resp-reg_receiver"/>
</dbReference>
<dbReference type="AlphaFoldDB" id="A0A5C5XQG9"/>
<comment type="caution">
    <text evidence="12">The sequence shown here is derived from an EMBL/GenBank/DDBJ whole genome shotgun (WGS) entry which is preliminary data.</text>
</comment>
<evidence type="ECO:0000259" key="10">
    <source>
        <dbReference type="PROSITE" id="PS50851"/>
    </source>
</evidence>
<dbReference type="InterPro" id="IPR008207">
    <property type="entry name" value="Sig_transdc_His_kin_Hpt_dom"/>
</dbReference>
<evidence type="ECO:0000313" key="13">
    <source>
        <dbReference type="Proteomes" id="UP000316095"/>
    </source>
</evidence>
<dbReference type="InterPro" id="IPR003594">
    <property type="entry name" value="HATPase_dom"/>
</dbReference>
<dbReference type="PROSITE" id="PS50110">
    <property type="entry name" value="RESPONSE_REGULATORY"/>
    <property type="match status" value="1"/>
</dbReference>
<feature type="modified residue" description="Phosphohistidine" evidence="6">
    <location>
        <position position="50"/>
    </location>
</feature>
<feature type="domain" description="Response regulatory" evidence="9">
    <location>
        <begin position="859"/>
        <end position="977"/>
    </location>
</feature>
<keyword evidence="4 12" id="KW-0808">Transferase</keyword>
<proteinExistence type="predicted"/>
<feature type="domain" description="HPt" evidence="11">
    <location>
        <begin position="1"/>
        <end position="107"/>
    </location>
</feature>
<dbReference type="PROSITE" id="PS50851">
    <property type="entry name" value="CHEW"/>
    <property type="match status" value="2"/>
</dbReference>
<dbReference type="InterPro" id="IPR036097">
    <property type="entry name" value="HisK_dim/P_sf"/>
</dbReference>
<organism evidence="12 13">
    <name type="scientific">Rubinisphaera italica</name>
    <dbReference type="NCBI Taxonomy" id="2527969"/>
    <lineage>
        <taxon>Bacteria</taxon>
        <taxon>Pseudomonadati</taxon>
        <taxon>Planctomycetota</taxon>
        <taxon>Planctomycetia</taxon>
        <taxon>Planctomycetales</taxon>
        <taxon>Planctomycetaceae</taxon>
        <taxon>Rubinisphaera</taxon>
    </lineage>
</organism>
<dbReference type="SMART" id="SM00260">
    <property type="entry name" value="CheW"/>
    <property type="match status" value="2"/>
</dbReference>
<evidence type="ECO:0000259" key="8">
    <source>
        <dbReference type="PROSITE" id="PS50109"/>
    </source>
</evidence>
<feature type="modified residue" description="4-aspartylphosphate" evidence="7">
    <location>
        <position position="910"/>
    </location>
</feature>
<dbReference type="GO" id="GO:0006935">
    <property type="term" value="P:chemotaxis"/>
    <property type="evidence" value="ECO:0007669"/>
    <property type="project" value="UniProtKB-KW"/>
</dbReference>
<protein>
    <recommendedName>
        <fullName evidence="2">histidine kinase</fullName>
        <ecNumber evidence="2">2.7.13.3</ecNumber>
    </recommendedName>
</protein>
<evidence type="ECO:0000256" key="3">
    <source>
        <dbReference type="ARBA" id="ARBA00022553"/>
    </source>
</evidence>
<dbReference type="EC" id="2.7.13.3" evidence="2"/>
<dbReference type="PANTHER" id="PTHR43395:SF1">
    <property type="entry name" value="CHEMOTAXIS PROTEIN CHEA"/>
    <property type="match status" value="1"/>
</dbReference>
<reference evidence="12 13" key="1">
    <citation type="submission" date="2019-02" db="EMBL/GenBank/DDBJ databases">
        <title>Deep-cultivation of Planctomycetes and their phenomic and genomic characterization uncovers novel biology.</title>
        <authorList>
            <person name="Wiegand S."/>
            <person name="Jogler M."/>
            <person name="Boedeker C."/>
            <person name="Pinto D."/>
            <person name="Vollmers J."/>
            <person name="Rivas-Marin E."/>
            <person name="Kohn T."/>
            <person name="Peeters S.H."/>
            <person name="Heuer A."/>
            <person name="Rast P."/>
            <person name="Oberbeckmann S."/>
            <person name="Bunk B."/>
            <person name="Jeske O."/>
            <person name="Meyerdierks A."/>
            <person name="Storesund J.E."/>
            <person name="Kallscheuer N."/>
            <person name="Luecker S."/>
            <person name="Lage O.M."/>
            <person name="Pohl T."/>
            <person name="Merkel B.J."/>
            <person name="Hornburger P."/>
            <person name="Mueller R.-W."/>
            <person name="Bruemmer F."/>
            <person name="Labrenz M."/>
            <person name="Spormann A.M."/>
            <person name="Op Den Camp H."/>
            <person name="Overmann J."/>
            <person name="Amann R."/>
            <person name="Jetten M.S.M."/>
            <person name="Mascher T."/>
            <person name="Medema M.H."/>
            <person name="Devos D.P."/>
            <person name="Kaster A.-K."/>
            <person name="Ovreas L."/>
            <person name="Rohde M."/>
            <person name="Galperin M.Y."/>
            <person name="Jogler C."/>
        </authorList>
    </citation>
    <scope>NUCLEOTIDE SEQUENCE [LARGE SCALE GENOMIC DNA]</scope>
    <source>
        <strain evidence="12 13">Pan54</strain>
    </source>
</reference>
<feature type="domain" description="Histidine kinase" evidence="8">
    <location>
        <begin position="297"/>
        <end position="547"/>
    </location>
</feature>
<dbReference type="PROSITE" id="PS50894">
    <property type="entry name" value="HPT"/>
    <property type="match status" value="1"/>
</dbReference>
<evidence type="ECO:0000256" key="5">
    <source>
        <dbReference type="ARBA" id="ARBA00022777"/>
    </source>
</evidence>
<dbReference type="Pfam" id="PF01584">
    <property type="entry name" value="CheW"/>
    <property type="match status" value="2"/>
</dbReference>
<dbReference type="SUPFAM" id="SSF55874">
    <property type="entry name" value="ATPase domain of HSP90 chaperone/DNA topoisomerase II/histidine kinase"/>
    <property type="match status" value="1"/>
</dbReference>
<dbReference type="OrthoDB" id="9803176at2"/>
<accession>A0A5C5XQG9</accession>
<dbReference type="SMART" id="SM01231">
    <property type="entry name" value="H-kinase_dim"/>
    <property type="match status" value="1"/>
</dbReference>
<dbReference type="SUPFAM" id="SSF50341">
    <property type="entry name" value="CheW-like"/>
    <property type="match status" value="2"/>
</dbReference>
<keyword evidence="3 7" id="KW-0597">Phosphoprotein</keyword>
<dbReference type="FunFam" id="3.30.565.10:FF:000016">
    <property type="entry name" value="Chemotaxis protein CheA, putative"/>
    <property type="match status" value="1"/>
</dbReference>
<dbReference type="SUPFAM" id="SSF47384">
    <property type="entry name" value="Homodimeric domain of signal transducing histidine kinase"/>
    <property type="match status" value="1"/>
</dbReference>
<evidence type="ECO:0000259" key="9">
    <source>
        <dbReference type="PROSITE" id="PS50110"/>
    </source>
</evidence>
<dbReference type="Pfam" id="PF02895">
    <property type="entry name" value="H-kinase_dim"/>
    <property type="match status" value="1"/>
</dbReference>
<dbReference type="CDD" id="cd16916">
    <property type="entry name" value="HATPase_CheA-like"/>
    <property type="match status" value="1"/>
</dbReference>
<evidence type="ECO:0000256" key="6">
    <source>
        <dbReference type="PROSITE-ProRule" id="PRU00110"/>
    </source>
</evidence>
<keyword evidence="5" id="KW-0418">Kinase</keyword>
<dbReference type="Pfam" id="PF01627">
    <property type="entry name" value="Hpt"/>
    <property type="match status" value="1"/>
</dbReference>
<dbReference type="SMART" id="SM00387">
    <property type="entry name" value="HATPase_c"/>
    <property type="match status" value="1"/>
</dbReference>
<sequence>MFEDCVDLINDFVVESRDGLEGIDNQLLEIEASGENVDTDIVNEVFRAIHSIKGASGFLGLDSVGRLAHSLENILDLLRNGQFVIDSHRVGVMLSAIDKLRFLIENVHTSNEHDVSHEITQLEQLTNSRETVTTTIPVETAIDVKQTPCCTQDDFQAALENGQQIYEVTFDLFESTESNPDLTDFIERLGDLGTVLGGYLDSAALTNWDANQTNSPLPWTVSIATQLDQESLARFFMLPVENIKPAQQIVEQPGVEDNTPVCETDNSIEKHQHDVSLTTEIAHKPSAKVQPVTAPPTAESSIRVSVTVLNRLMNLVGELVLGRNQLLQTIGSENDRVLLSVASRIDQVTSEVQEAVMKTRLQPIGNVFNKFTRIVRDLSQKLNKQCELDIKGKDVELDKTIIEGIGDPLTHLIRNAVDHGVETPEVRQKAGKPAVGRLELNAFHQEGKVNIIISDDGAGIDAERLRKKAVEKSILTSAEAEQLSTEEAVRLIFHPGFSTADQISDVSGRGVGMDVVRTNFEQLGGTVDVETNVGKGTRFIVRLPLTLAIIPSLVVSSRGNRYAVPQMSVSELVRVQRSEWSSRMEKIRGTKLLRLRGNLLPLVDVNSNNQPQADGELADSINIVVLNYGEIQFGLIVDALHDTEEIVVKPLGRHIKNVSWLAGATILGDGQIAFIIDVAGLANQKRIGLIETSDVERQELLEKHDDQETLEALMIANHPDEQFAIPISQISRIEKISPAEIETIDGRLVMKYRGSSLPLLSLERHFHTRPIEFGSEIYIVVCQIFDSEVGLITPEVLDTHRIGTELDTQTLQAAGLLGSTIVNQKTTRVLDIFQMAKSEYPHMIPDKLSVTHNNTGAGKLVLAEDSNFFRSKMKSFLEEENWTVYDFENGSEAWEFLKSTQESFDLVITDIEMPVMDGFEFCQKIRASDHWNHIPVIAVTSLADSESHARSQAVGITEHMIKLDRAKLIETLSRYISHS</sequence>
<dbReference type="Proteomes" id="UP000316095">
    <property type="component" value="Unassembled WGS sequence"/>
</dbReference>
<dbReference type="PANTHER" id="PTHR43395">
    <property type="entry name" value="SENSOR HISTIDINE KINASE CHEA"/>
    <property type="match status" value="1"/>
</dbReference>
<dbReference type="RefSeq" id="WP_146506036.1">
    <property type="nucleotide sequence ID" value="NZ_SJPG01000001.1"/>
</dbReference>
<dbReference type="GO" id="GO:0005737">
    <property type="term" value="C:cytoplasm"/>
    <property type="evidence" value="ECO:0007669"/>
    <property type="project" value="InterPro"/>
</dbReference>
<dbReference type="SUPFAM" id="SSF52172">
    <property type="entry name" value="CheY-like"/>
    <property type="match status" value="1"/>
</dbReference>
<dbReference type="Pfam" id="PF00072">
    <property type="entry name" value="Response_reg"/>
    <property type="match status" value="1"/>
</dbReference>
<dbReference type="InterPro" id="IPR036890">
    <property type="entry name" value="HATPase_C_sf"/>
</dbReference>
<dbReference type="Gene3D" id="2.40.50.180">
    <property type="entry name" value="CheA-289, Domain 4"/>
    <property type="match status" value="1"/>
</dbReference>
<evidence type="ECO:0000256" key="1">
    <source>
        <dbReference type="ARBA" id="ARBA00000085"/>
    </source>
</evidence>
<keyword evidence="13" id="KW-1185">Reference proteome</keyword>
<dbReference type="SMART" id="SM00448">
    <property type="entry name" value="REC"/>
    <property type="match status" value="1"/>
</dbReference>
<dbReference type="Gene3D" id="1.10.287.560">
    <property type="entry name" value="Histidine kinase CheA-like, homodimeric domain"/>
    <property type="match status" value="1"/>
</dbReference>
<dbReference type="Gene3D" id="1.20.120.160">
    <property type="entry name" value="HPT domain"/>
    <property type="match status" value="1"/>
</dbReference>
<dbReference type="Pfam" id="PF02518">
    <property type="entry name" value="HATPase_c"/>
    <property type="match status" value="1"/>
</dbReference>
<dbReference type="SMART" id="SM00073">
    <property type="entry name" value="HPT"/>
    <property type="match status" value="1"/>
</dbReference>
<dbReference type="EMBL" id="SJPG01000001">
    <property type="protein sequence ID" value="TWT64315.1"/>
    <property type="molecule type" value="Genomic_DNA"/>
</dbReference>
<dbReference type="GO" id="GO:0005524">
    <property type="term" value="F:ATP binding"/>
    <property type="evidence" value="ECO:0007669"/>
    <property type="project" value="UniProtKB-KW"/>
</dbReference>
<dbReference type="InterPro" id="IPR004105">
    <property type="entry name" value="CheA-like_dim"/>
</dbReference>
<dbReference type="InterPro" id="IPR036641">
    <property type="entry name" value="HPT_dom_sf"/>
</dbReference>
<dbReference type="PRINTS" id="PR00344">
    <property type="entry name" value="BCTRLSENSOR"/>
</dbReference>
<gene>
    <name evidence="12" type="primary">cheA</name>
    <name evidence="12" type="ORF">Pan54_50770</name>
</gene>
<evidence type="ECO:0000256" key="2">
    <source>
        <dbReference type="ARBA" id="ARBA00012438"/>
    </source>
</evidence>
<evidence type="ECO:0000259" key="11">
    <source>
        <dbReference type="PROSITE" id="PS50894"/>
    </source>
</evidence>
<name>A0A5C5XQG9_9PLAN</name>
<dbReference type="PROSITE" id="PS50109">
    <property type="entry name" value="HIS_KIN"/>
    <property type="match status" value="1"/>
</dbReference>